<reference evidence="2" key="1">
    <citation type="journal article" date="2015" name="Nature">
        <title>Complex archaea that bridge the gap between prokaryotes and eukaryotes.</title>
        <authorList>
            <person name="Spang A."/>
            <person name="Saw J.H."/>
            <person name="Jorgensen S.L."/>
            <person name="Zaremba-Niedzwiedzka K."/>
            <person name="Martijn J."/>
            <person name="Lind A.E."/>
            <person name="van Eijk R."/>
            <person name="Schleper C."/>
            <person name="Guy L."/>
            <person name="Ettema T.J."/>
        </authorList>
    </citation>
    <scope>NUCLEOTIDE SEQUENCE</scope>
</reference>
<evidence type="ECO:0000259" key="1">
    <source>
        <dbReference type="PROSITE" id="PS51340"/>
    </source>
</evidence>
<dbReference type="EMBL" id="LAZR01012708">
    <property type="protein sequence ID" value="KKM25487.1"/>
    <property type="molecule type" value="Genomic_DNA"/>
</dbReference>
<dbReference type="Gene3D" id="2.40.33.20">
    <property type="entry name" value="PK beta-barrel domain-like"/>
    <property type="match status" value="1"/>
</dbReference>
<name>A0A0F9IDD9_9ZZZZ</name>
<dbReference type="PANTHER" id="PTHR36930:SF1">
    <property type="entry name" value="MOSC DOMAIN-CONTAINING PROTEIN"/>
    <property type="match status" value="1"/>
</dbReference>
<dbReference type="AlphaFoldDB" id="A0A0F9IDD9"/>
<organism evidence="2">
    <name type="scientific">marine sediment metagenome</name>
    <dbReference type="NCBI Taxonomy" id="412755"/>
    <lineage>
        <taxon>unclassified sequences</taxon>
        <taxon>metagenomes</taxon>
        <taxon>ecological metagenomes</taxon>
    </lineage>
</organism>
<evidence type="ECO:0000313" key="2">
    <source>
        <dbReference type="EMBL" id="KKM25487.1"/>
    </source>
</evidence>
<proteinExistence type="predicted"/>
<dbReference type="InterPro" id="IPR011037">
    <property type="entry name" value="Pyrv_Knase-like_insert_dom_sf"/>
</dbReference>
<sequence>MNKASHIKDVSLISEHRVNVRTKSSGEIVSLNISKKKGEKKKPVSSLTLIKEKGVKSDAHFSSERQLSLLPLESVRRMKNAGLEVGPGSFAENITMVGIEPSLLKIGQRLKIGPVIVEVTHIGKDCHKPCAIYKEAGYCVMPTDGVFAKILSSGEVRNGDTIEIVKN</sequence>
<dbReference type="InterPro" id="IPR052716">
    <property type="entry name" value="MOSC_domain"/>
</dbReference>
<gene>
    <name evidence="2" type="ORF">LCGC14_1594520</name>
</gene>
<dbReference type="Pfam" id="PF03473">
    <property type="entry name" value="MOSC"/>
    <property type="match status" value="1"/>
</dbReference>
<dbReference type="GO" id="GO:0030170">
    <property type="term" value="F:pyridoxal phosphate binding"/>
    <property type="evidence" value="ECO:0007669"/>
    <property type="project" value="InterPro"/>
</dbReference>
<dbReference type="GO" id="GO:0030151">
    <property type="term" value="F:molybdenum ion binding"/>
    <property type="evidence" value="ECO:0007669"/>
    <property type="project" value="InterPro"/>
</dbReference>
<comment type="caution">
    <text evidence="2">The sequence shown here is derived from an EMBL/GenBank/DDBJ whole genome shotgun (WGS) entry which is preliminary data.</text>
</comment>
<dbReference type="PROSITE" id="PS51340">
    <property type="entry name" value="MOSC"/>
    <property type="match status" value="1"/>
</dbReference>
<protein>
    <recommendedName>
        <fullName evidence="1">MOSC domain-containing protein</fullName>
    </recommendedName>
</protein>
<dbReference type="GO" id="GO:0003824">
    <property type="term" value="F:catalytic activity"/>
    <property type="evidence" value="ECO:0007669"/>
    <property type="project" value="InterPro"/>
</dbReference>
<dbReference type="PANTHER" id="PTHR36930">
    <property type="entry name" value="METAL-SULFUR CLUSTER BIOSYNTHESIS PROTEINS YUAD-RELATED"/>
    <property type="match status" value="1"/>
</dbReference>
<feature type="domain" description="MOSC" evidence="1">
    <location>
        <begin position="42"/>
        <end position="165"/>
    </location>
</feature>
<accession>A0A0F9IDD9</accession>
<dbReference type="InterPro" id="IPR005302">
    <property type="entry name" value="MoCF_Sase_C"/>
</dbReference>
<dbReference type="SUPFAM" id="SSF50800">
    <property type="entry name" value="PK beta-barrel domain-like"/>
    <property type="match status" value="1"/>
</dbReference>